<name>A0A0B6AUA0_PRIM2</name>
<feature type="compositionally biased region" description="Basic and acidic residues" evidence="1">
    <location>
        <begin position="105"/>
        <end position="114"/>
    </location>
</feature>
<feature type="domain" description="PepSY" evidence="2">
    <location>
        <begin position="127"/>
        <end position="181"/>
    </location>
</feature>
<evidence type="ECO:0000256" key="1">
    <source>
        <dbReference type="SAM" id="MobiDB-lite"/>
    </source>
</evidence>
<organism evidence="3 4">
    <name type="scientific">Priestia megaterium (strain ATCC 14581 / DSM 32 / CCUG 1817 / JCM 2506 / NBRC 15308 / NCIMB 9376 / NCTC 10342 / NRRL B-14308 / VKM B-512 / Ford 19)</name>
    <name type="common">Bacillus megaterium</name>
    <dbReference type="NCBI Taxonomy" id="1348623"/>
    <lineage>
        <taxon>Bacteria</taxon>
        <taxon>Bacillati</taxon>
        <taxon>Bacillota</taxon>
        <taxon>Bacilli</taxon>
        <taxon>Bacillales</taxon>
        <taxon>Bacillaceae</taxon>
        <taxon>Priestia</taxon>
    </lineage>
</organism>
<dbReference type="EMBL" id="CP009920">
    <property type="protein sequence ID" value="AJI24737.1"/>
    <property type="molecule type" value="Genomic_DNA"/>
</dbReference>
<dbReference type="KEGG" id="bmeg:BG04_2608"/>
<dbReference type="PROSITE" id="PS51257">
    <property type="entry name" value="PROKAR_LIPOPROTEIN"/>
    <property type="match status" value="1"/>
</dbReference>
<evidence type="ECO:0000313" key="3">
    <source>
        <dbReference type="EMBL" id="AJI24737.1"/>
    </source>
</evidence>
<evidence type="ECO:0000259" key="2">
    <source>
        <dbReference type="Pfam" id="PF03413"/>
    </source>
</evidence>
<dbReference type="Gene3D" id="3.10.450.40">
    <property type="match status" value="2"/>
</dbReference>
<accession>A0A0B6AUA0</accession>
<reference evidence="3 4" key="1">
    <citation type="journal article" date="2015" name="Genome Announc.">
        <title>Complete genome sequences for 35 biothreat assay-relevant bacillus species.</title>
        <authorList>
            <person name="Johnson S.L."/>
            <person name="Daligault H.E."/>
            <person name="Davenport K.W."/>
            <person name="Jaissle J."/>
            <person name="Frey K.G."/>
            <person name="Ladner J.T."/>
            <person name="Broomall S.M."/>
            <person name="Bishop-Lilly K.A."/>
            <person name="Bruce D.C."/>
            <person name="Gibbons H.S."/>
            <person name="Coyne S.R."/>
            <person name="Lo C.C."/>
            <person name="Meincke L."/>
            <person name="Munk A.C."/>
            <person name="Koroleva G.I."/>
            <person name="Rosenzweig C.N."/>
            <person name="Palacios G.F."/>
            <person name="Redden C.L."/>
            <person name="Minogue T.D."/>
            <person name="Chain P.S."/>
        </authorList>
    </citation>
    <scope>NUCLEOTIDE SEQUENCE [LARGE SCALE GENOMIC DNA]</scope>
    <source>
        <strain evidence="4">ATCC 14581 / DSM 32 / JCM 2506 / NBRC 15308 / NCIMB 9376 / NCTC 10342 / NRRL B-14308 / VKM B-512</strain>
    </source>
</reference>
<gene>
    <name evidence="3" type="ORF">BG04_2608</name>
</gene>
<evidence type="ECO:0000313" key="4">
    <source>
        <dbReference type="Proteomes" id="UP000031829"/>
    </source>
</evidence>
<dbReference type="HOGENOM" id="CLU_067057_2_2_9"/>
<dbReference type="InterPro" id="IPR025711">
    <property type="entry name" value="PepSY"/>
</dbReference>
<dbReference type="GeneID" id="93640679"/>
<dbReference type="Pfam" id="PF03413">
    <property type="entry name" value="PepSY"/>
    <property type="match status" value="2"/>
</dbReference>
<protein>
    <submittedName>
        <fullName evidence="3">Peptidase propeptide and YPEB domain protein</fullName>
    </submittedName>
</protein>
<sequence>MKKTVLFILIFLAVGSACFYGIAKAVNRPDTILSESDVSSMIQQKYGGTIENASFSQKDDEPIYRITLLKNDIPYHITVNGENGEVQSLIKQKVEKQTSTQTKNNIEEEQKKSEQPPVSPTSDEPLISMEQARDIALQKVKGTFSSVEIEEEEGQIFYEVEIDQSKTREAKVMINAYSGHVDSITYETDDD</sequence>
<feature type="domain" description="PepSY" evidence="2">
    <location>
        <begin position="33"/>
        <end position="88"/>
    </location>
</feature>
<dbReference type="RefSeq" id="WP_034654715.1">
    <property type="nucleotide sequence ID" value="NZ_BCVB01000013.1"/>
</dbReference>
<dbReference type="AlphaFoldDB" id="A0A0B6AUA0"/>
<dbReference type="Proteomes" id="UP000031829">
    <property type="component" value="Chromosome"/>
</dbReference>
<feature type="region of interest" description="Disordered" evidence="1">
    <location>
        <begin position="96"/>
        <end position="124"/>
    </location>
</feature>
<proteinExistence type="predicted"/>